<proteinExistence type="predicted"/>
<dbReference type="Proteomes" id="UP000142765">
    <property type="component" value="Segment"/>
</dbReference>
<protein>
    <submittedName>
        <fullName evidence="2 3">ORF22</fullName>
    </submittedName>
</protein>
<dbReference type="KEGG" id="vg:14011426"/>
<evidence type="ECO:0000313" key="2">
    <source>
        <dbReference type="EMBL" id="AFJ20462.1"/>
    </source>
</evidence>
<evidence type="ECO:0000313" key="6">
    <source>
        <dbReference type="Proteomes" id="UP000142765"/>
    </source>
</evidence>
<dbReference type="GeneID" id="14011426"/>
<dbReference type="RefSeq" id="YP_007003841.1">
    <property type="nucleotide sequence ID" value="NC_019495.1"/>
</dbReference>
<evidence type="ECO:0000256" key="1">
    <source>
        <dbReference type="SAM" id="MobiDB-lite"/>
    </source>
</evidence>
<accession>K7PCB0</accession>
<reference evidence="3 6" key="2">
    <citation type="submission" date="2015-08" db="EMBL/GenBank/DDBJ databases">
        <authorList>
            <person name="Babu N.S."/>
            <person name="Beckwith C.J."/>
            <person name="Beseler K.G."/>
            <person name="Brison A."/>
            <person name="Carone J.V."/>
            <person name="Caskin T.P."/>
            <person name="Diamond M."/>
            <person name="Durham M.E."/>
            <person name="Foxe J.M."/>
            <person name="Go M."/>
            <person name="Henderson B.A."/>
            <person name="Jones I.B."/>
            <person name="McGettigan J.A."/>
            <person name="Micheletti S.J."/>
            <person name="Nasrallah M.E."/>
            <person name="Ortiz D."/>
            <person name="Piller C.R."/>
            <person name="Privatt S.R."/>
            <person name="Schneider S.L."/>
            <person name="Sharp S."/>
            <person name="Smith T.C."/>
            <person name="Stanton J.D."/>
            <person name="Ullery H.E."/>
            <person name="Wilson R.J."/>
            <person name="Serrano M.G."/>
            <person name="Buck G."/>
            <person name="Lee V."/>
            <person name="Wang Y."/>
            <person name="Carvalho R."/>
            <person name="Voegtly L."/>
            <person name="Shi R."/>
            <person name="Duckworth R."/>
            <person name="Johnson A."/>
            <person name="Loviza R."/>
            <person name="Walstead R."/>
            <person name="Shah Z."/>
            <person name="Kiflezghi M."/>
            <person name="Wade K."/>
            <person name="Ball S.L."/>
            <person name="Bradley K.W."/>
            <person name="Asai D.J."/>
            <person name="Bowman C.A."/>
            <person name="Russell D.A."/>
            <person name="Pope W.H."/>
            <person name="Jacobs-Sera D."/>
            <person name="Hendrix R.W."/>
            <person name="Hatfull G.F."/>
        </authorList>
    </citation>
    <scope>NUCLEOTIDE SEQUENCE [LARGE SCALE GENOMIC DNA]</scope>
    <source>
        <strain evidence="3">SY</strain>
    </source>
</reference>
<evidence type="ECO:0000313" key="4">
    <source>
        <dbReference type="EMBL" id="QIV66837.1"/>
    </source>
</evidence>
<sequence>MDPRSYQSSSMLSDPFSTINPLSVPLVTMDALQQTNETAALPPWTTINPTTSRLLTMLDSAERQPPTAATSFATRNVNPLPPGYQDQFRTAMGLGPVKRGPIELSDNILIKNFFVERRKRKRSAPPAPKAPGLYKKPRSSEAKNRPTQNAEYSVSYHDGRVSIISSAIPDDDFSDDILNKLELALGLAKAGVLRPSRDVIGKMITAVTDIRSYHRLWFETKREGCPQVDHEPEDEFMDRLDAMMRGEKEFVMRHCKYGYMTPENRVPKELTYALNFAKFMLDKNPVPVRADNENRGPHHIIHNYAPADLEPGAVYTVDLIVEIPNMTAEFDRMADLLKYMLMYLERTHRRLGRSMAEISSIEGTAYNSTMKLKVEMWVSVKHQGYLAIQIDHKDGMTYNNRLALSAVCQRFFEDKPRTPIDEPPIRLEAGLLSVYATFPCEDCVPCRRYDDVLVKLHKLVCTSNCSRTCSYTYWTDLSKPCKRPDGDGNYDDVNWFISGSDTILRNLNMEMWLTNTVGLKERYVKAMIRNRLDGPTACFGYGKPTDFPGLHSERLADKHALAFKNISKKLVRIVTEYAHERLRNELTSLPFTDDYRAEIYFAAACGDEFNLRASNLNGDVVVKYENSRGRVSLFDGNGVVRYSAEMKEIPHNFNIIVAALKNAAQNYQVETNMTFSDAEENARDALSYVNATINEFVRQKQEEIANNQRPLDYGTSSNGTFNGNSINGTSFNGASINVEYGENYVQMVDQRYADKEYYEDQPFYDRSGV</sequence>
<dbReference type="OrthoDB" id="18060at10239"/>
<dbReference type="Proteomes" id="UP000101183">
    <property type="component" value="Segment"/>
</dbReference>
<dbReference type="EMBL" id="KT387800">
    <property type="protein sequence ID" value="AMB21591.1"/>
    <property type="molecule type" value="Genomic_DNA"/>
</dbReference>
<gene>
    <name evidence="2" type="ORF">CyHV2_ORF22</name>
</gene>
<name>K7PCB0_CYHV2</name>
<dbReference type="EMBL" id="JQ815364">
    <property type="protein sequence ID" value="AFJ20462.1"/>
    <property type="molecule type" value="Genomic_DNA"/>
</dbReference>
<organism evidence="2 5">
    <name type="scientific">Cyprinid herpesvirus 2</name>
    <name type="common">CyHV-2</name>
    <dbReference type="NCBI Taxonomy" id="317878"/>
    <lineage>
        <taxon>Viruses</taxon>
        <taxon>Duplodnaviria</taxon>
        <taxon>Heunggongvirae</taxon>
        <taxon>Peploviricota</taxon>
        <taxon>Herviviricetes</taxon>
        <taxon>Herpesvirales</taxon>
        <taxon>Alloherpesviridae</taxon>
        <taxon>Cyvirus</taxon>
        <taxon>Cyvirus cyprinidallo2</taxon>
    </lineage>
</organism>
<evidence type="ECO:0000313" key="3">
    <source>
        <dbReference type="EMBL" id="AMB21591.1"/>
    </source>
</evidence>
<feature type="region of interest" description="Disordered" evidence="1">
    <location>
        <begin position="119"/>
        <end position="152"/>
    </location>
</feature>
<reference evidence="2 5" key="1">
    <citation type="journal article" date="2013" name="J. Virol.">
        <title>Comparative genomics of carp herpesviruses.</title>
        <authorList>
            <person name="Davison A.J."/>
            <person name="Kurobe T."/>
            <person name="Gatherer D."/>
            <person name="Cunningham C."/>
            <person name="Korf I."/>
            <person name="Fukuda H."/>
            <person name="Hedrick R.P."/>
            <person name="Waltzek T.B."/>
        </authorList>
    </citation>
    <scope>NUCLEOTIDE SEQUENCE [LARGE SCALE GENOMIC DNA]</scope>
    <source>
        <strain evidence="2">ST-J1</strain>
    </source>
</reference>
<reference evidence="4" key="3">
    <citation type="submission" date="2019-10" db="EMBL/GenBank/DDBJ databases">
        <title>The complete genome of Cyprinid herpesvirus 2, a new strain isolated from Allogynogenetic crucian carp.</title>
        <authorList>
            <person name="Jiang Y."/>
            <person name="Wang H."/>
            <person name="Lu L."/>
        </authorList>
    </citation>
    <scope>NUCLEOTIDE SEQUENCE</scope>
    <source>
        <strain evidence="4">YC-01</strain>
    </source>
</reference>
<dbReference type="EMBL" id="MN593216">
    <property type="protein sequence ID" value="QIV66837.1"/>
    <property type="molecule type" value="Genomic_DNA"/>
</dbReference>
<keyword evidence="5" id="KW-1185">Reference proteome</keyword>
<evidence type="ECO:0000313" key="5">
    <source>
        <dbReference type="Proteomes" id="UP000101183"/>
    </source>
</evidence>